<keyword evidence="5" id="KW-1185">Reference proteome</keyword>
<dbReference type="InterPro" id="IPR036779">
    <property type="entry name" value="LysM_dom_sf"/>
</dbReference>
<dbReference type="InterPro" id="IPR023346">
    <property type="entry name" value="Lysozyme-like_dom_sf"/>
</dbReference>
<feature type="domain" description="LysM" evidence="3">
    <location>
        <begin position="42"/>
        <end position="86"/>
    </location>
</feature>
<dbReference type="AlphaFoldDB" id="A0AAE3YEP6"/>
<dbReference type="Gene3D" id="3.10.350.10">
    <property type="entry name" value="LysM domain"/>
    <property type="match status" value="1"/>
</dbReference>
<feature type="region of interest" description="Disordered" evidence="1">
    <location>
        <begin position="173"/>
        <end position="192"/>
    </location>
</feature>
<protein>
    <submittedName>
        <fullName evidence="4">Soluble lytic murein transglycosylase-like protein</fullName>
    </submittedName>
</protein>
<evidence type="ECO:0000313" key="5">
    <source>
        <dbReference type="Proteomes" id="UP001247307"/>
    </source>
</evidence>
<dbReference type="Gene3D" id="1.10.530.10">
    <property type="match status" value="1"/>
</dbReference>
<dbReference type="InterPro" id="IPR018392">
    <property type="entry name" value="LysM"/>
</dbReference>
<evidence type="ECO:0000256" key="1">
    <source>
        <dbReference type="SAM" id="MobiDB-lite"/>
    </source>
</evidence>
<dbReference type="SUPFAM" id="SSF53955">
    <property type="entry name" value="Lysozyme-like"/>
    <property type="match status" value="1"/>
</dbReference>
<dbReference type="PANTHER" id="PTHR37423:SF2">
    <property type="entry name" value="MEMBRANE-BOUND LYTIC MUREIN TRANSGLYCOSYLASE C"/>
    <property type="match status" value="1"/>
</dbReference>
<dbReference type="PROSITE" id="PS51782">
    <property type="entry name" value="LYSM"/>
    <property type="match status" value="1"/>
</dbReference>
<dbReference type="Pfam" id="PF01464">
    <property type="entry name" value="SLT"/>
    <property type="match status" value="1"/>
</dbReference>
<dbReference type="EMBL" id="JAVDUI010000001">
    <property type="protein sequence ID" value="MDR6891332.1"/>
    <property type="molecule type" value="Genomic_DNA"/>
</dbReference>
<feature type="chain" id="PRO_5042020066" evidence="2">
    <location>
        <begin position="41"/>
        <end position="415"/>
    </location>
</feature>
<gene>
    <name evidence="4" type="ORF">J2S35_000272</name>
</gene>
<sequence length="415" mass="42724">MTNTLARRRPAGARRIVGPAVAAPAIAALASVALAQTASAASTYTVKQGDTLSGIAQSNGVSLQNLISINRITNPNLLFPGQTLSLSRQAAAAPKPAVKPAATKTPASTAAVTVSKQYVDPKAPYQTWRVWDAAKNEHFIQATGAQANVYINVFVATGSKSAARAAAKLGQPAPTATAPVKTPAPVTTPAPTTAPAATKAWVPANAPFQTWKVWNAAGEAHYMSGTGKQANAYINVYLATGDKAAARAAALRLGPLTAPAATTVPAAPSTPAAPAQGGSTVSSNLPVGSVQALVAQIARQYGVDPALALAFAEQESGFQTNAVSSVGALGVMQIMPANQAWVSGLAGRQLNLYNTVDNITAGVVMIKYLLATSSSRDNAIASYYQGQGAVQMYGWYEDTKRYVAGINSRYARYAV</sequence>
<dbReference type="Proteomes" id="UP001247307">
    <property type="component" value="Unassembled WGS sequence"/>
</dbReference>
<evidence type="ECO:0000256" key="2">
    <source>
        <dbReference type="SAM" id="SignalP"/>
    </source>
</evidence>
<name>A0AAE3YEP6_9MICC</name>
<reference evidence="4" key="1">
    <citation type="submission" date="2023-07" db="EMBL/GenBank/DDBJ databases">
        <title>Sequencing the genomes of 1000 actinobacteria strains.</title>
        <authorList>
            <person name="Klenk H.-P."/>
        </authorList>
    </citation>
    <scope>NUCLEOTIDE SEQUENCE</scope>
    <source>
        <strain evidence="4">DSM 13988</strain>
    </source>
</reference>
<dbReference type="SUPFAM" id="SSF54106">
    <property type="entry name" value="LysM domain"/>
    <property type="match status" value="1"/>
</dbReference>
<dbReference type="PANTHER" id="PTHR37423">
    <property type="entry name" value="SOLUBLE LYTIC MUREIN TRANSGLYCOSYLASE-RELATED"/>
    <property type="match status" value="1"/>
</dbReference>
<evidence type="ECO:0000259" key="3">
    <source>
        <dbReference type="PROSITE" id="PS51782"/>
    </source>
</evidence>
<proteinExistence type="predicted"/>
<dbReference type="CDD" id="cd00118">
    <property type="entry name" value="LysM"/>
    <property type="match status" value="1"/>
</dbReference>
<keyword evidence="2" id="KW-0732">Signal</keyword>
<dbReference type="RefSeq" id="WP_309849008.1">
    <property type="nucleotide sequence ID" value="NZ_BAAAIU010000004.1"/>
</dbReference>
<feature type="signal peptide" evidence="2">
    <location>
        <begin position="1"/>
        <end position="40"/>
    </location>
</feature>
<dbReference type="Pfam" id="PF01476">
    <property type="entry name" value="LysM"/>
    <property type="match status" value="1"/>
</dbReference>
<evidence type="ECO:0000313" key="4">
    <source>
        <dbReference type="EMBL" id="MDR6891332.1"/>
    </source>
</evidence>
<dbReference type="SMART" id="SM00257">
    <property type="entry name" value="LysM"/>
    <property type="match status" value="1"/>
</dbReference>
<accession>A0AAE3YEP6</accession>
<organism evidence="4 5">
    <name type="scientific">Falsarthrobacter nasiphocae</name>
    <dbReference type="NCBI Taxonomy" id="189863"/>
    <lineage>
        <taxon>Bacteria</taxon>
        <taxon>Bacillati</taxon>
        <taxon>Actinomycetota</taxon>
        <taxon>Actinomycetes</taxon>
        <taxon>Micrococcales</taxon>
        <taxon>Micrococcaceae</taxon>
        <taxon>Falsarthrobacter</taxon>
    </lineage>
</organism>
<comment type="caution">
    <text evidence="4">The sequence shown here is derived from an EMBL/GenBank/DDBJ whole genome shotgun (WGS) entry which is preliminary data.</text>
</comment>
<dbReference type="InterPro" id="IPR008258">
    <property type="entry name" value="Transglycosylase_SLT_dom_1"/>
</dbReference>